<dbReference type="Proteomes" id="UP000198287">
    <property type="component" value="Unassembled WGS sequence"/>
</dbReference>
<feature type="compositionally biased region" description="Low complexity" evidence="7">
    <location>
        <begin position="1"/>
        <end position="10"/>
    </location>
</feature>
<keyword evidence="2 6" id="KW-0963">Cytoplasm</keyword>
<evidence type="ECO:0000313" key="9">
    <source>
        <dbReference type="Proteomes" id="UP000198287"/>
    </source>
</evidence>
<protein>
    <recommendedName>
        <fullName evidence="6">Microtubule-associated protein</fullName>
    </recommendedName>
</protein>
<dbReference type="AlphaFoldDB" id="A0A226ET05"/>
<keyword evidence="3" id="KW-0597">Phosphoprotein</keyword>
<feature type="region of interest" description="Disordered" evidence="7">
    <location>
        <begin position="1"/>
        <end position="87"/>
    </location>
</feature>
<dbReference type="GO" id="GO:0008017">
    <property type="term" value="F:microtubule binding"/>
    <property type="evidence" value="ECO:0007669"/>
    <property type="project" value="InterPro"/>
</dbReference>
<dbReference type="OrthoDB" id="9378527at2759"/>
<feature type="compositionally biased region" description="Polar residues" evidence="7">
    <location>
        <begin position="217"/>
        <end position="232"/>
    </location>
</feature>
<dbReference type="GO" id="GO:0005874">
    <property type="term" value="C:microtubule"/>
    <property type="evidence" value="ECO:0007669"/>
    <property type="project" value="UniProtKB-KW"/>
</dbReference>
<dbReference type="OMA" id="SADEQDC"/>
<dbReference type="GO" id="GO:0043005">
    <property type="term" value="C:neuron projection"/>
    <property type="evidence" value="ECO:0007669"/>
    <property type="project" value="TreeGrafter"/>
</dbReference>
<evidence type="ECO:0000256" key="5">
    <source>
        <dbReference type="ARBA" id="ARBA00023212"/>
    </source>
</evidence>
<dbReference type="InterPro" id="IPR027324">
    <property type="entry name" value="MAP2/MAP4/Tau"/>
</dbReference>
<evidence type="ECO:0000256" key="4">
    <source>
        <dbReference type="ARBA" id="ARBA00022737"/>
    </source>
</evidence>
<evidence type="ECO:0000256" key="6">
    <source>
        <dbReference type="RuleBase" id="RU000686"/>
    </source>
</evidence>
<dbReference type="PANTHER" id="PTHR11501:SF18">
    <property type="entry name" value="MICROTUBULE-ASSOCIATED PROTEIN"/>
    <property type="match status" value="1"/>
</dbReference>
<keyword evidence="4" id="KW-0677">Repeat</keyword>
<feature type="region of interest" description="Disordered" evidence="7">
    <location>
        <begin position="200"/>
        <end position="240"/>
    </location>
</feature>
<feature type="region of interest" description="Disordered" evidence="7">
    <location>
        <begin position="173"/>
        <end position="192"/>
    </location>
</feature>
<dbReference type="PROSITE" id="PS51491">
    <property type="entry name" value="TAU_MAP_2"/>
    <property type="match status" value="3"/>
</dbReference>
<dbReference type="EMBL" id="LNIX01000002">
    <property type="protein sequence ID" value="OXA60194.1"/>
    <property type="molecule type" value="Genomic_DNA"/>
</dbReference>
<dbReference type="Pfam" id="PF00418">
    <property type="entry name" value="Tubulin-binding"/>
    <property type="match status" value="3"/>
</dbReference>
<comment type="subcellular location">
    <subcellularLocation>
        <location evidence="1 6">Cytoplasm</location>
        <location evidence="1 6">Cytoskeleton</location>
    </subcellularLocation>
</comment>
<evidence type="ECO:0000256" key="2">
    <source>
        <dbReference type="ARBA" id="ARBA00022490"/>
    </source>
</evidence>
<dbReference type="InterPro" id="IPR001084">
    <property type="entry name" value="MAP_tubulin-bd_rpt"/>
</dbReference>
<proteinExistence type="predicted"/>
<gene>
    <name evidence="8" type="ORF">Fcan01_04547</name>
</gene>
<reference evidence="8 9" key="1">
    <citation type="submission" date="2015-12" db="EMBL/GenBank/DDBJ databases">
        <title>The genome of Folsomia candida.</title>
        <authorList>
            <person name="Faddeeva A."/>
            <person name="Derks M.F."/>
            <person name="Anvar Y."/>
            <person name="Smit S."/>
            <person name="Van Straalen N."/>
            <person name="Roelofs D."/>
        </authorList>
    </citation>
    <scope>NUCLEOTIDE SEQUENCE [LARGE SCALE GENOMIC DNA]</scope>
    <source>
        <strain evidence="8 9">VU population</strain>
        <tissue evidence="8">Whole body</tissue>
    </source>
</reference>
<dbReference type="GO" id="GO:0031175">
    <property type="term" value="P:neuron projection development"/>
    <property type="evidence" value="ECO:0007669"/>
    <property type="project" value="TreeGrafter"/>
</dbReference>
<dbReference type="STRING" id="158441.A0A226ET05"/>
<name>A0A226ET05_FOLCA</name>
<keyword evidence="6" id="KW-0493">Microtubule</keyword>
<feature type="compositionally biased region" description="Low complexity" evidence="7">
    <location>
        <begin position="67"/>
        <end position="81"/>
    </location>
</feature>
<keyword evidence="9" id="KW-1185">Reference proteome</keyword>
<sequence length="240" mass="25085">MATDTATTPMETPPPPMEVESLTEAASRQMRELDLSKETQNGNSAKKKSAAMATPRSSSVSRATIKSPTTLRSPTTSSTGSFTDEKIKLPMNKITVGNAPSPQISKATSKIGSLENTSYKPSGGKVKIDHKKLEWNAKSKIGSLGNLGHTPGGGAVKITTKKVEIKATSRIGSLDNTGYKPGGGAKKIFDDKDYMKRASRSSASSFGGAAAGGKSSENLSAKTSRATRSLSVSDKKTADD</sequence>
<feature type="compositionally biased region" description="Low complexity" evidence="7">
    <location>
        <begin position="200"/>
        <end position="216"/>
    </location>
</feature>
<evidence type="ECO:0000256" key="1">
    <source>
        <dbReference type="ARBA" id="ARBA00004245"/>
    </source>
</evidence>
<organism evidence="8 9">
    <name type="scientific">Folsomia candida</name>
    <name type="common">Springtail</name>
    <dbReference type="NCBI Taxonomy" id="158441"/>
    <lineage>
        <taxon>Eukaryota</taxon>
        <taxon>Metazoa</taxon>
        <taxon>Ecdysozoa</taxon>
        <taxon>Arthropoda</taxon>
        <taxon>Hexapoda</taxon>
        <taxon>Collembola</taxon>
        <taxon>Entomobryomorpha</taxon>
        <taxon>Isotomoidea</taxon>
        <taxon>Isotomidae</taxon>
        <taxon>Proisotominae</taxon>
        <taxon>Folsomia</taxon>
    </lineage>
</organism>
<dbReference type="GO" id="GO:0000226">
    <property type="term" value="P:microtubule cytoskeleton organization"/>
    <property type="evidence" value="ECO:0007669"/>
    <property type="project" value="TreeGrafter"/>
</dbReference>
<accession>A0A226ET05</accession>
<dbReference type="PROSITE" id="PS00229">
    <property type="entry name" value="TAU_MAP_1"/>
    <property type="match status" value="1"/>
</dbReference>
<feature type="compositionally biased region" description="Polar residues" evidence="7">
    <location>
        <begin position="55"/>
        <end position="66"/>
    </location>
</feature>
<dbReference type="PANTHER" id="PTHR11501">
    <property type="entry name" value="MICROTUBULE-ASSOCIATED PROTEIN"/>
    <property type="match status" value="1"/>
</dbReference>
<keyword evidence="5 6" id="KW-0206">Cytoskeleton</keyword>
<evidence type="ECO:0000256" key="3">
    <source>
        <dbReference type="ARBA" id="ARBA00022553"/>
    </source>
</evidence>
<evidence type="ECO:0000256" key="7">
    <source>
        <dbReference type="SAM" id="MobiDB-lite"/>
    </source>
</evidence>
<evidence type="ECO:0000313" key="8">
    <source>
        <dbReference type="EMBL" id="OXA60194.1"/>
    </source>
</evidence>
<comment type="caution">
    <text evidence="8">The sequence shown here is derived from an EMBL/GenBank/DDBJ whole genome shotgun (WGS) entry which is preliminary data.</text>
</comment>